<organism evidence="6">
    <name type="scientific">Heliothis virescens</name>
    <name type="common">Tobacco budworm moth</name>
    <dbReference type="NCBI Taxonomy" id="7102"/>
    <lineage>
        <taxon>Eukaryota</taxon>
        <taxon>Metazoa</taxon>
        <taxon>Ecdysozoa</taxon>
        <taxon>Arthropoda</taxon>
        <taxon>Hexapoda</taxon>
        <taxon>Insecta</taxon>
        <taxon>Pterygota</taxon>
        <taxon>Neoptera</taxon>
        <taxon>Endopterygota</taxon>
        <taxon>Lepidoptera</taxon>
        <taxon>Glossata</taxon>
        <taxon>Ditrysia</taxon>
        <taxon>Noctuoidea</taxon>
        <taxon>Noctuidae</taxon>
        <taxon>Heliothinae</taxon>
        <taxon>Heliothis</taxon>
    </lineage>
</organism>
<feature type="compositionally biased region" description="Low complexity" evidence="4">
    <location>
        <begin position="184"/>
        <end position="219"/>
    </location>
</feature>
<protein>
    <recommendedName>
        <fullName evidence="7">Protein lethal(3)malignant blood neoplasm 1</fullName>
    </recommendedName>
</protein>
<feature type="compositionally biased region" description="Polar residues" evidence="4">
    <location>
        <begin position="220"/>
        <end position="230"/>
    </location>
</feature>
<feature type="compositionally biased region" description="Low complexity" evidence="4">
    <location>
        <begin position="118"/>
        <end position="129"/>
    </location>
</feature>
<evidence type="ECO:0000256" key="4">
    <source>
        <dbReference type="SAM" id="MobiDB-lite"/>
    </source>
</evidence>
<dbReference type="PROSITE" id="PS00233">
    <property type="entry name" value="CHIT_BIND_RR_1"/>
    <property type="match status" value="1"/>
</dbReference>
<accession>A0A2A4IYD1</accession>
<dbReference type="InterPro" id="IPR000618">
    <property type="entry name" value="Insect_cuticle"/>
</dbReference>
<dbReference type="EMBL" id="NWSH01005127">
    <property type="protein sequence ID" value="PCG64418.1"/>
    <property type="molecule type" value="Genomic_DNA"/>
</dbReference>
<evidence type="ECO:0000256" key="1">
    <source>
        <dbReference type="ARBA" id="ARBA00022460"/>
    </source>
</evidence>
<dbReference type="Pfam" id="PF00379">
    <property type="entry name" value="Chitin_bind_4"/>
    <property type="match status" value="2"/>
</dbReference>
<dbReference type="GO" id="GO:0042302">
    <property type="term" value="F:structural constituent of cuticle"/>
    <property type="evidence" value="ECO:0007669"/>
    <property type="project" value="UniProtKB-UniRule"/>
</dbReference>
<feature type="compositionally biased region" description="Polar residues" evidence="4">
    <location>
        <begin position="245"/>
        <end position="273"/>
    </location>
</feature>
<feature type="compositionally biased region" description="Low complexity" evidence="4">
    <location>
        <begin position="138"/>
        <end position="158"/>
    </location>
</feature>
<comment type="caution">
    <text evidence="6">The sequence shown here is derived from an EMBL/GenBank/DDBJ whole genome shotgun (WGS) entry which is preliminary data.</text>
</comment>
<feature type="chain" id="PRO_5013377090" description="Protein lethal(3)malignant blood neoplasm 1" evidence="5">
    <location>
        <begin position="24"/>
        <end position="558"/>
    </location>
</feature>
<evidence type="ECO:0008006" key="7">
    <source>
        <dbReference type="Google" id="ProtNLM"/>
    </source>
</evidence>
<reference evidence="6" key="1">
    <citation type="submission" date="2017-09" db="EMBL/GenBank/DDBJ databases">
        <title>Contemporary evolution of a Lepidopteran species, Heliothis virescens, in response to modern agricultural practices.</title>
        <authorList>
            <person name="Fritz M.L."/>
            <person name="Deyonke A.M."/>
            <person name="Papanicolaou A."/>
            <person name="Micinski S."/>
            <person name="Westbrook J."/>
            <person name="Gould F."/>
        </authorList>
    </citation>
    <scope>NUCLEOTIDE SEQUENCE [LARGE SCALE GENOMIC DNA]</scope>
    <source>
        <strain evidence="6">HvINT-</strain>
        <tissue evidence="6">Whole body</tissue>
    </source>
</reference>
<feature type="compositionally biased region" description="Gly residues" evidence="4">
    <location>
        <begin position="408"/>
        <end position="420"/>
    </location>
</feature>
<dbReference type="PROSITE" id="PS51155">
    <property type="entry name" value="CHIT_BIND_RR_2"/>
    <property type="match status" value="2"/>
</dbReference>
<feature type="compositionally biased region" description="Gly residues" evidence="4">
    <location>
        <begin position="315"/>
        <end position="333"/>
    </location>
</feature>
<feature type="signal peptide" evidence="5">
    <location>
        <begin position="1"/>
        <end position="23"/>
    </location>
</feature>
<sequence>MHQPRRLRITASIILCFMLQAQGADKYTDENRPYEFGFKIDGEQHRHESKDKDGIIMGEFGFITADDVYHVTVYATDKEGRFKILSMKNIHLKASPASSKGSPTSARQGHALALPPAQPASVQALAPPAALSPPPKPISIQPPGRSCSSCSLPTTTTLAPPPIYNQAPDNNNYNTPNQFSAPGSSLPNQQPFPPSSSQQNSAHGGSSGSSPFSPQTPQQNYPSGQQNYVQQGLVAPGSVGPQPGQAAQNYPGSGSPNYSQGTSSSNAPNNYAQTGAGGFPSTAQTQGGPGLGQGGPGQSQQGPGQSQGGPDLSQGGPGQSQGGPGQSQGGPGLNQGLPGFSQRSSFPDSAPNSNSFGQDYSQQGGPSNGQDSYPRGSATPSGAPGGGRTSKQYVGPEQQFDSQVGPNGPQGPGSAVGGQRGASKPTLFSAQMQIVDQNTDIHALRPGEQEGLPPGLTKDDMTQLLYTFNYTVGFHGHFEEGYANGVKKGYYYVTGRNGVRTRIDYVADDAGFHPKVSQDVLDLLSDDVPKPETEKDEKFGLKGYEFKWLYYPVESKRQ</sequence>
<dbReference type="InterPro" id="IPR031311">
    <property type="entry name" value="CHIT_BIND_RR_consensus"/>
</dbReference>
<proteinExistence type="predicted"/>
<keyword evidence="1 3" id="KW-0193">Cuticle</keyword>
<feature type="compositionally biased region" description="Gly residues" evidence="4">
    <location>
        <begin position="287"/>
        <end position="297"/>
    </location>
</feature>
<feature type="compositionally biased region" description="Polar residues" evidence="4">
    <location>
        <begin position="341"/>
        <end position="371"/>
    </location>
</feature>
<keyword evidence="2 5" id="KW-0732">Signal</keyword>
<evidence type="ECO:0000256" key="2">
    <source>
        <dbReference type="ARBA" id="ARBA00022729"/>
    </source>
</evidence>
<name>A0A2A4IYD1_HELVI</name>
<feature type="compositionally biased region" description="Polar residues" evidence="4">
    <location>
        <begin position="167"/>
        <end position="183"/>
    </location>
</feature>
<dbReference type="AlphaFoldDB" id="A0A2A4IYD1"/>
<evidence type="ECO:0000313" key="6">
    <source>
        <dbReference type="EMBL" id="PCG64418.1"/>
    </source>
</evidence>
<evidence type="ECO:0000256" key="5">
    <source>
        <dbReference type="SAM" id="SignalP"/>
    </source>
</evidence>
<feature type="compositionally biased region" description="Low complexity" evidence="4">
    <location>
        <begin position="298"/>
        <end position="314"/>
    </location>
</feature>
<evidence type="ECO:0000256" key="3">
    <source>
        <dbReference type="PROSITE-ProRule" id="PRU00497"/>
    </source>
</evidence>
<feature type="region of interest" description="Disordered" evidence="4">
    <location>
        <begin position="118"/>
        <end position="423"/>
    </location>
</feature>
<gene>
    <name evidence="6" type="ORF">B5V51_10695</name>
</gene>